<keyword evidence="2" id="KW-1185">Reference proteome</keyword>
<accession>A0A9J5Z230</accession>
<dbReference type="EMBL" id="JACXVP010000005">
    <property type="protein sequence ID" value="KAG5605975.1"/>
    <property type="molecule type" value="Genomic_DNA"/>
</dbReference>
<dbReference type="AlphaFoldDB" id="A0A9J5Z230"/>
<sequence>MELVNNVLIDNPDLEAEEETQVQQHEVVEDKRVNDGVSEPPSTVNVPIAGNISTKVFFADTSKDPQTAEDVSNEVDQRVGENVSKEVMLPFPGVKIDFMSYLSQNNAGQMRYYCSPPNDDLTTQEHMAHGAIVSAFERDCGKFVAAFVEYLSDGMPVPKIGFHSEYLRTRYGALL</sequence>
<dbReference type="Proteomes" id="UP000824120">
    <property type="component" value="Chromosome 5"/>
</dbReference>
<gene>
    <name evidence="1" type="ORF">H5410_027467</name>
</gene>
<evidence type="ECO:0000313" key="2">
    <source>
        <dbReference type="Proteomes" id="UP000824120"/>
    </source>
</evidence>
<proteinExistence type="predicted"/>
<evidence type="ECO:0000313" key="1">
    <source>
        <dbReference type="EMBL" id="KAG5605975.1"/>
    </source>
</evidence>
<dbReference type="PANTHER" id="PTHR33022:SF13">
    <property type="entry name" value="UBIQUITIN-LIKE PROTEASE FAMILY PROFILE DOMAIN-CONTAINING PROTEIN"/>
    <property type="match status" value="1"/>
</dbReference>
<comment type="caution">
    <text evidence="1">The sequence shown here is derived from an EMBL/GenBank/DDBJ whole genome shotgun (WGS) entry which is preliminary data.</text>
</comment>
<organism evidence="1 2">
    <name type="scientific">Solanum commersonii</name>
    <name type="common">Commerson's wild potato</name>
    <name type="synonym">Commerson's nightshade</name>
    <dbReference type="NCBI Taxonomy" id="4109"/>
    <lineage>
        <taxon>Eukaryota</taxon>
        <taxon>Viridiplantae</taxon>
        <taxon>Streptophyta</taxon>
        <taxon>Embryophyta</taxon>
        <taxon>Tracheophyta</taxon>
        <taxon>Spermatophyta</taxon>
        <taxon>Magnoliopsida</taxon>
        <taxon>eudicotyledons</taxon>
        <taxon>Gunneridae</taxon>
        <taxon>Pentapetalae</taxon>
        <taxon>asterids</taxon>
        <taxon>lamiids</taxon>
        <taxon>Solanales</taxon>
        <taxon>Solanaceae</taxon>
        <taxon>Solanoideae</taxon>
        <taxon>Solaneae</taxon>
        <taxon>Solanum</taxon>
    </lineage>
</organism>
<name>A0A9J5Z230_SOLCO</name>
<dbReference type="PANTHER" id="PTHR33022">
    <property type="entry name" value="DUF1985 DOMAIN-CONTAINING PROTEIN"/>
    <property type="match status" value="1"/>
</dbReference>
<reference evidence="1 2" key="1">
    <citation type="submission" date="2020-09" db="EMBL/GenBank/DDBJ databases">
        <title>De no assembly of potato wild relative species, Solanum commersonii.</title>
        <authorList>
            <person name="Cho K."/>
        </authorList>
    </citation>
    <scope>NUCLEOTIDE SEQUENCE [LARGE SCALE GENOMIC DNA]</scope>
    <source>
        <strain evidence="1">LZ3.2</strain>
        <tissue evidence="1">Leaf</tissue>
    </source>
</reference>
<protein>
    <submittedName>
        <fullName evidence="1">Uncharacterized protein</fullName>
    </submittedName>
</protein>